<organism evidence="2 3">
    <name type="scientific">Nyssa sinensis</name>
    <dbReference type="NCBI Taxonomy" id="561372"/>
    <lineage>
        <taxon>Eukaryota</taxon>
        <taxon>Viridiplantae</taxon>
        <taxon>Streptophyta</taxon>
        <taxon>Embryophyta</taxon>
        <taxon>Tracheophyta</taxon>
        <taxon>Spermatophyta</taxon>
        <taxon>Magnoliopsida</taxon>
        <taxon>eudicotyledons</taxon>
        <taxon>Gunneridae</taxon>
        <taxon>Pentapetalae</taxon>
        <taxon>asterids</taxon>
        <taxon>Cornales</taxon>
        <taxon>Nyssaceae</taxon>
        <taxon>Nyssa</taxon>
    </lineage>
</organism>
<feature type="compositionally biased region" description="Polar residues" evidence="1">
    <location>
        <begin position="223"/>
        <end position="240"/>
    </location>
</feature>
<accession>A0A5J5B4G3</accession>
<proteinExistence type="predicted"/>
<dbReference type="PANTHER" id="PTHR46250">
    <property type="entry name" value="MYB/SANT-LIKE DNA-BINDING DOMAIN PROTEIN-RELATED"/>
    <property type="match status" value="1"/>
</dbReference>
<reference evidence="2 3" key="1">
    <citation type="submission" date="2019-09" db="EMBL/GenBank/DDBJ databases">
        <title>A chromosome-level genome assembly of the Chinese tupelo Nyssa sinensis.</title>
        <authorList>
            <person name="Yang X."/>
            <person name="Kang M."/>
            <person name="Yang Y."/>
            <person name="Xiong H."/>
            <person name="Wang M."/>
            <person name="Zhang Z."/>
            <person name="Wang Z."/>
            <person name="Wu H."/>
            <person name="Ma T."/>
            <person name="Liu J."/>
            <person name="Xi Z."/>
        </authorList>
    </citation>
    <scope>NUCLEOTIDE SEQUENCE [LARGE SCALE GENOMIC DNA]</scope>
    <source>
        <strain evidence="2">J267</strain>
        <tissue evidence="2">Leaf</tissue>
    </source>
</reference>
<keyword evidence="3" id="KW-1185">Reference proteome</keyword>
<evidence type="ECO:0000313" key="2">
    <source>
        <dbReference type="EMBL" id="KAA8537106.1"/>
    </source>
</evidence>
<dbReference type="AlphaFoldDB" id="A0A5J5B4G3"/>
<evidence type="ECO:0000256" key="1">
    <source>
        <dbReference type="SAM" id="MobiDB-lite"/>
    </source>
</evidence>
<name>A0A5J5B4G3_9ASTE</name>
<feature type="region of interest" description="Disordered" evidence="1">
    <location>
        <begin position="222"/>
        <end position="246"/>
    </location>
</feature>
<sequence length="263" mass="30012">MTIRDMMNKQDIMEKYIQTMKTHITNLPSTITRPTPRGYDLTLFSIGQTIFPNLKHLGQCHVDEDKSNSSSPSPKEEHVTSVNAHFEHGFRTPVSHKNTHVRDETLGSIKPRIKEEETPPLESFPQPLTLGELKRILKTLRRIVSFPRMLVVTVGNLDHKIGTKVEIIDPDTNSFKNKPFPMYEKLGFIFGKDRATGKGAKAPADAVEDLDAEETNIVGLDNIDTSTSENQPLSARANSHQSHRKRNRATEYRHIFFHFERSW</sequence>
<dbReference type="EMBL" id="CM018039">
    <property type="protein sequence ID" value="KAA8537106.1"/>
    <property type="molecule type" value="Genomic_DNA"/>
</dbReference>
<dbReference type="PANTHER" id="PTHR46250:SF15">
    <property type="entry name" value="OS01G0523800 PROTEIN"/>
    <property type="match status" value="1"/>
</dbReference>
<dbReference type="OrthoDB" id="618098at2759"/>
<evidence type="ECO:0000313" key="3">
    <source>
        <dbReference type="Proteomes" id="UP000325577"/>
    </source>
</evidence>
<gene>
    <name evidence="2" type="ORF">F0562_029584</name>
</gene>
<dbReference type="Proteomes" id="UP000325577">
    <property type="component" value="Linkage Group LG16"/>
</dbReference>
<protein>
    <submittedName>
        <fullName evidence="2">Uncharacterized protein</fullName>
    </submittedName>
</protein>